<gene>
    <name evidence="2" type="ORF">Tci_003207</name>
</gene>
<protein>
    <submittedName>
        <fullName evidence="2">Uncharacterized protein</fullName>
    </submittedName>
</protein>
<proteinExistence type="predicted"/>
<feature type="region of interest" description="Disordered" evidence="1">
    <location>
        <begin position="205"/>
        <end position="281"/>
    </location>
</feature>
<dbReference type="AlphaFoldDB" id="A0A6L2J2I5"/>
<feature type="compositionally biased region" description="Acidic residues" evidence="1">
    <location>
        <begin position="252"/>
        <end position="261"/>
    </location>
</feature>
<name>A0A6L2J2I5_TANCI</name>
<feature type="compositionally biased region" description="Basic and acidic residues" evidence="1">
    <location>
        <begin position="294"/>
        <end position="352"/>
    </location>
</feature>
<feature type="region of interest" description="Disordered" evidence="1">
    <location>
        <begin position="294"/>
        <end position="426"/>
    </location>
</feature>
<organism evidence="2">
    <name type="scientific">Tanacetum cinerariifolium</name>
    <name type="common">Dalmatian daisy</name>
    <name type="synonym">Chrysanthemum cinerariifolium</name>
    <dbReference type="NCBI Taxonomy" id="118510"/>
    <lineage>
        <taxon>Eukaryota</taxon>
        <taxon>Viridiplantae</taxon>
        <taxon>Streptophyta</taxon>
        <taxon>Embryophyta</taxon>
        <taxon>Tracheophyta</taxon>
        <taxon>Spermatophyta</taxon>
        <taxon>Magnoliopsida</taxon>
        <taxon>eudicotyledons</taxon>
        <taxon>Gunneridae</taxon>
        <taxon>Pentapetalae</taxon>
        <taxon>asterids</taxon>
        <taxon>campanulids</taxon>
        <taxon>Asterales</taxon>
        <taxon>Asteraceae</taxon>
        <taxon>Asteroideae</taxon>
        <taxon>Anthemideae</taxon>
        <taxon>Anthemidinae</taxon>
        <taxon>Tanacetum</taxon>
    </lineage>
</organism>
<feature type="compositionally biased region" description="Acidic residues" evidence="1">
    <location>
        <begin position="269"/>
        <end position="281"/>
    </location>
</feature>
<feature type="compositionally biased region" description="Basic and acidic residues" evidence="1">
    <location>
        <begin position="391"/>
        <end position="402"/>
    </location>
</feature>
<sequence>MDEELRESYHTLEIRLFHKGRIVTPSFIAENNMLLCFEAIGLVPFLTLNKPICPSYQMEEAKNKQDGPMPFTMLLTRLFNHILQTNPEAIVPTARFTFHEYVMDPLDILRSPIKEKGKKIASPSVTYSSSLSSNDNEAPSFLEFYDELFNNEDLTQAQLEKRDNDVWMIICFEFWVQNAVLVVFVEACDQRIHHMEIRALFGRSIGDSEDDDESYDNNDEGSENDDDGGNDPQDSERTDSDEEENPSLNLNVDEEEETQEEEYVHTPTDEEPDDQNMEFDDEEYCDLYKDVNVRSKVAEPEEVGKGDVEITDATRESGYQEKSYEQTSKDAEPTKCLKTKESKSSSSKDTKSQLKSFGKSVQVEELELEVADSDMPQNQEGNLGNDDEEPMREVASKRDWFTKPKQPQEPTDTDWNVGKTPQQGPT</sequence>
<reference evidence="2" key="1">
    <citation type="journal article" date="2019" name="Sci. Rep.">
        <title>Draft genome of Tanacetum cinerariifolium, the natural source of mosquito coil.</title>
        <authorList>
            <person name="Yamashiro T."/>
            <person name="Shiraishi A."/>
            <person name="Satake H."/>
            <person name="Nakayama K."/>
        </authorList>
    </citation>
    <scope>NUCLEOTIDE SEQUENCE</scope>
</reference>
<evidence type="ECO:0000256" key="1">
    <source>
        <dbReference type="SAM" id="MobiDB-lite"/>
    </source>
</evidence>
<feature type="compositionally biased region" description="Polar residues" evidence="1">
    <location>
        <begin position="408"/>
        <end position="426"/>
    </location>
</feature>
<feature type="compositionally biased region" description="Acidic residues" evidence="1">
    <location>
        <begin position="207"/>
        <end position="229"/>
    </location>
</feature>
<evidence type="ECO:0000313" key="2">
    <source>
        <dbReference type="EMBL" id="GEU31229.1"/>
    </source>
</evidence>
<dbReference type="EMBL" id="BKCJ010000231">
    <property type="protein sequence ID" value="GEU31229.1"/>
    <property type="molecule type" value="Genomic_DNA"/>
</dbReference>
<accession>A0A6L2J2I5</accession>
<comment type="caution">
    <text evidence="2">The sequence shown here is derived from an EMBL/GenBank/DDBJ whole genome shotgun (WGS) entry which is preliminary data.</text>
</comment>